<keyword evidence="4" id="KW-1185">Reference proteome</keyword>
<dbReference type="GeneID" id="31019927"/>
<evidence type="ECO:0000256" key="1">
    <source>
        <dbReference type="SAM" id="MobiDB-lite"/>
    </source>
</evidence>
<evidence type="ECO:0000313" key="4">
    <source>
        <dbReference type="Proteomes" id="UP000183809"/>
    </source>
</evidence>
<dbReference type="InterPro" id="IPR013094">
    <property type="entry name" value="AB_hydrolase_3"/>
</dbReference>
<feature type="region of interest" description="Disordered" evidence="1">
    <location>
        <begin position="38"/>
        <end position="64"/>
    </location>
</feature>
<dbReference type="EMBL" id="MNUE01000087">
    <property type="protein sequence ID" value="OJD29236.1"/>
    <property type="molecule type" value="Genomic_DNA"/>
</dbReference>
<gene>
    <name evidence="3" type="ORF">BKCO1_870007</name>
</gene>
<organism evidence="3 4">
    <name type="scientific">Diplodia corticola</name>
    <dbReference type="NCBI Taxonomy" id="236234"/>
    <lineage>
        <taxon>Eukaryota</taxon>
        <taxon>Fungi</taxon>
        <taxon>Dikarya</taxon>
        <taxon>Ascomycota</taxon>
        <taxon>Pezizomycotina</taxon>
        <taxon>Dothideomycetes</taxon>
        <taxon>Dothideomycetes incertae sedis</taxon>
        <taxon>Botryosphaeriales</taxon>
        <taxon>Botryosphaeriaceae</taxon>
        <taxon>Diplodia</taxon>
    </lineage>
</organism>
<dbReference type="RefSeq" id="XP_020125496.1">
    <property type="nucleotide sequence ID" value="XM_020279664.1"/>
</dbReference>
<sequence>MYDTYDEVAQLGIRDPDFTKYLKARNLENMTSFAQLPGFLDPDSSTGRDQGTVIPVPMRDGTTNPLRLHKPPAAAADPARPSPLIVLLYGGGFVWGDNTQSSPLARVLARLHRATVVQPTYRLAPTHRFPTAAHDVWDAIEWLADPAGDASRLLGPDVDLSAAGFVVGGLSAGANLAAVTAQAWISARRTPALSGLHLGCPGLFEGGERHVPAAYRPLWFSREQNADALITGTAVLERVLAAYAPDTASPEWNPVNAGEEHSLGFPKTFVGVAGDDPLRDDGLVYWRILRDKGTETRLDVAPGVPHGHTVFKGLEAATKSNVEAVRAYGWMLGDEKTDQEIMDALEKEELI</sequence>
<dbReference type="OrthoDB" id="408631at2759"/>
<accession>A0A1J9RMU8</accession>
<dbReference type="InterPro" id="IPR050466">
    <property type="entry name" value="Carboxylest/Gibb_receptor"/>
</dbReference>
<protein>
    <submittedName>
        <fullName evidence="3">Alpha beta hydrolase fold-3 domain-containing protein</fullName>
    </submittedName>
</protein>
<proteinExistence type="predicted"/>
<comment type="caution">
    <text evidence="3">The sequence shown here is derived from an EMBL/GenBank/DDBJ whole genome shotgun (WGS) entry which is preliminary data.</text>
</comment>
<dbReference type="AlphaFoldDB" id="A0A1J9RMU8"/>
<evidence type="ECO:0000259" key="2">
    <source>
        <dbReference type="Pfam" id="PF07859"/>
    </source>
</evidence>
<reference evidence="3 4" key="1">
    <citation type="submission" date="2016-10" db="EMBL/GenBank/DDBJ databases">
        <title>Proteomics and genomics reveal pathogen-plant mechanisms compatible with a hemibiotrophic lifestyle of Diplodia corticola.</title>
        <authorList>
            <person name="Fernandes I."/>
            <person name="De Jonge R."/>
            <person name="Van De Peer Y."/>
            <person name="Devreese B."/>
            <person name="Alves A."/>
            <person name="Esteves A.C."/>
        </authorList>
    </citation>
    <scope>NUCLEOTIDE SEQUENCE [LARGE SCALE GENOMIC DNA]</scope>
    <source>
        <strain evidence="3 4">CBS 112549</strain>
    </source>
</reference>
<dbReference type="STRING" id="236234.A0A1J9RMU8"/>
<dbReference type="Pfam" id="PF07859">
    <property type="entry name" value="Abhydrolase_3"/>
    <property type="match status" value="1"/>
</dbReference>
<dbReference type="PANTHER" id="PTHR23024">
    <property type="entry name" value="ARYLACETAMIDE DEACETYLASE"/>
    <property type="match status" value="1"/>
</dbReference>
<dbReference type="Gene3D" id="3.40.50.1820">
    <property type="entry name" value="alpha/beta hydrolase"/>
    <property type="match status" value="1"/>
</dbReference>
<feature type="domain" description="Alpha/beta hydrolase fold-3" evidence="2">
    <location>
        <begin position="86"/>
        <end position="307"/>
    </location>
</feature>
<dbReference type="Proteomes" id="UP000183809">
    <property type="component" value="Unassembled WGS sequence"/>
</dbReference>
<dbReference type="SUPFAM" id="SSF53474">
    <property type="entry name" value="alpha/beta-Hydrolases"/>
    <property type="match status" value="1"/>
</dbReference>
<evidence type="ECO:0000313" key="3">
    <source>
        <dbReference type="EMBL" id="OJD29236.1"/>
    </source>
</evidence>
<dbReference type="GO" id="GO:0016787">
    <property type="term" value="F:hydrolase activity"/>
    <property type="evidence" value="ECO:0007669"/>
    <property type="project" value="UniProtKB-KW"/>
</dbReference>
<dbReference type="PANTHER" id="PTHR23024:SF643">
    <property type="entry name" value="AB HYDROLASE SUPERFAMILY PROTEIN B1A11.02"/>
    <property type="match status" value="1"/>
</dbReference>
<dbReference type="InterPro" id="IPR029058">
    <property type="entry name" value="AB_hydrolase_fold"/>
</dbReference>
<name>A0A1J9RMU8_9PEZI</name>
<keyword evidence="3" id="KW-0378">Hydrolase</keyword>